<organism evidence="1 2">
    <name type="scientific">Amanita muscaria (strain Koide BX008)</name>
    <dbReference type="NCBI Taxonomy" id="946122"/>
    <lineage>
        <taxon>Eukaryota</taxon>
        <taxon>Fungi</taxon>
        <taxon>Dikarya</taxon>
        <taxon>Basidiomycota</taxon>
        <taxon>Agaricomycotina</taxon>
        <taxon>Agaricomycetes</taxon>
        <taxon>Agaricomycetidae</taxon>
        <taxon>Agaricales</taxon>
        <taxon>Pluteineae</taxon>
        <taxon>Amanitaceae</taxon>
        <taxon>Amanita</taxon>
    </lineage>
</organism>
<accession>A0A0C2X2X3</accession>
<reference evidence="1 2" key="1">
    <citation type="submission" date="2014-04" db="EMBL/GenBank/DDBJ databases">
        <title>Evolutionary Origins and Diversification of the Mycorrhizal Mutualists.</title>
        <authorList>
            <consortium name="DOE Joint Genome Institute"/>
            <consortium name="Mycorrhizal Genomics Consortium"/>
            <person name="Kohler A."/>
            <person name="Kuo A."/>
            <person name="Nagy L.G."/>
            <person name="Floudas D."/>
            <person name="Copeland A."/>
            <person name="Barry K.W."/>
            <person name="Cichocki N."/>
            <person name="Veneault-Fourrey C."/>
            <person name="LaButti K."/>
            <person name="Lindquist E.A."/>
            <person name="Lipzen A."/>
            <person name="Lundell T."/>
            <person name="Morin E."/>
            <person name="Murat C."/>
            <person name="Riley R."/>
            <person name="Ohm R."/>
            <person name="Sun H."/>
            <person name="Tunlid A."/>
            <person name="Henrissat B."/>
            <person name="Grigoriev I.V."/>
            <person name="Hibbett D.S."/>
            <person name="Martin F."/>
        </authorList>
    </citation>
    <scope>NUCLEOTIDE SEQUENCE [LARGE SCALE GENOMIC DNA]</scope>
    <source>
        <strain evidence="1 2">Koide BX008</strain>
    </source>
</reference>
<dbReference type="EMBL" id="KN818263">
    <property type="protein sequence ID" value="KIL63048.1"/>
    <property type="molecule type" value="Genomic_DNA"/>
</dbReference>
<dbReference type="Proteomes" id="UP000054549">
    <property type="component" value="Unassembled WGS sequence"/>
</dbReference>
<protein>
    <submittedName>
        <fullName evidence="1">Uncharacterized protein</fullName>
    </submittedName>
</protein>
<gene>
    <name evidence="1" type="ORF">M378DRAFT_732324</name>
</gene>
<proteinExistence type="predicted"/>
<dbReference type="InParanoid" id="A0A0C2X2X3"/>
<keyword evidence="2" id="KW-1185">Reference proteome</keyword>
<evidence type="ECO:0000313" key="2">
    <source>
        <dbReference type="Proteomes" id="UP000054549"/>
    </source>
</evidence>
<sequence length="90" mass="10484">MDSRTTIPATPDSLAAMFQKATIDKAENSEFSNSARDMFSFAENNYNFIKEGENLVLVFRRYQLRPKCHTTFPRERSQERLLSIYCGQHD</sequence>
<dbReference type="AlphaFoldDB" id="A0A0C2X2X3"/>
<evidence type="ECO:0000313" key="1">
    <source>
        <dbReference type="EMBL" id="KIL63048.1"/>
    </source>
</evidence>
<dbReference type="HOGENOM" id="CLU_2440377_0_0_1"/>
<name>A0A0C2X2X3_AMAMK</name>